<sequence length="165" mass="18840">MVAKQAEDIKKGISLNKNANQEQIIDQYKILSDSINTSNQQRESANNFWVTVNSLGISSIVYIRDIFNLNNQQKPLIIWVLVLLGFVLCCSWLSYLATIKKTIEQKRALLLVIENYLPLPIFGTLLHKAYLDEIKNSLTLREMFVPISFLAAYILLGLILIMSHN</sequence>
<evidence type="ECO:0000313" key="2">
    <source>
        <dbReference type="EMBL" id="MBN9412647.1"/>
    </source>
</evidence>
<reference evidence="2" key="1">
    <citation type="submission" date="2021-02" db="EMBL/GenBank/DDBJ databases">
        <title>Thiocyanate and organic carbon inputs drive convergent selection for specific autotrophic Afipia and Thiobacillus strains within complex microbiomes.</title>
        <authorList>
            <person name="Huddy R.J."/>
            <person name="Sachdeva R."/>
            <person name="Kadzinga F."/>
            <person name="Kantor R.S."/>
            <person name="Harrison S.T.L."/>
            <person name="Banfield J.F."/>
        </authorList>
    </citation>
    <scope>NUCLEOTIDE SEQUENCE</scope>
    <source>
        <strain evidence="2">SCN18_10_11_15_R4_P_38_20</strain>
    </source>
</reference>
<keyword evidence="1" id="KW-0472">Membrane</keyword>
<feature type="transmembrane region" description="Helical" evidence="1">
    <location>
        <begin position="47"/>
        <end position="64"/>
    </location>
</feature>
<dbReference type="EMBL" id="JAFKGL010000012">
    <property type="protein sequence ID" value="MBN9412647.1"/>
    <property type="molecule type" value="Genomic_DNA"/>
</dbReference>
<keyword evidence="1" id="KW-0812">Transmembrane</keyword>
<feature type="transmembrane region" description="Helical" evidence="1">
    <location>
        <begin position="108"/>
        <end position="131"/>
    </location>
</feature>
<dbReference type="AlphaFoldDB" id="A0A8J7PQG4"/>
<organism evidence="2 3">
    <name type="scientific">Candidatus Paracaedimonas acanthamoebae</name>
    <dbReference type="NCBI Taxonomy" id="244581"/>
    <lineage>
        <taxon>Bacteria</taxon>
        <taxon>Pseudomonadati</taxon>
        <taxon>Pseudomonadota</taxon>
        <taxon>Alphaproteobacteria</taxon>
        <taxon>Holosporales</taxon>
        <taxon>Caedimonadaceae</taxon>
        <taxon>Candidatus Paracaedimonas</taxon>
    </lineage>
</organism>
<comment type="caution">
    <text evidence="2">The sequence shown here is derived from an EMBL/GenBank/DDBJ whole genome shotgun (WGS) entry which is preliminary data.</text>
</comment>
<protein>
    <submittedName>
        <fullName evidence="2">Uncharacterized protein</fullName>
    </submittedName>
</protein>
<name>A0A8J7PQG4_9PROT</name>
<gene>
    <name evidence="2" type="ORF">J0H12_01800</name>
</gene>
<accession>A0A8J7PQG4</accession>
<dbReference type="Pfam" id="PF24838">
    <property type="entry name" value="8xMP"/>
    <property type="match status" value="1"/>
</dbReference>
<evidence type="ECO:0000313" key="3">
    <source>
        <dbReference type="Proteomes" id="UP000664414"/>
    </source>
</evidence>
<feature type="transmembrane region" description="Helical" evidence="1">
    <location>
        <begin position="76"/>
        <end position="96"/>
    </location>
</feature>
<evidence type="ECO:0000256" key="1">
    <source>
        <dbReference type="SAM" id="Phobius"/>
    </source>
</evidence>
<keyword evidence="1" id="KW-1133">Transmembrane helix</keyword>
<proteinExistence type="predicted"/>
<dbReference type="InterPro" id="IPR056918">
    <property type="entry name" value="8xMP"/>
</dbReference>
<dbReference type="Proteomes" id="UP000664414">
    <property type="component" value="Unassembled WGS sequence"/>
</dbReference>
<feature type="transmembrane region" description="Helical" evidence="1">
    <location>
        <begin position="143"/>
        <end position="162"/>
    </location>
</feature>